<comment type="similarity">
    <text evidence="2">Belongs to the major royal jelly protein family.</text>
</comment>
<comment type="subcellular location">
    <subcellularLocation>
        <location evidence="1">Secreted</location>
    </subcellularLocation>
</comment>
<evidence type="ECO:0000256" key="2">
    <source>
        <dbReference type="ARBA" id="ARBA00009127"/>
    </source>
</evidence>
<evidence type="ECO:0000313" key="4">
    <source>
        <dbReference type="EMBL" id="PNF17308.1"/>
    </source>
</evidence>
<dbReference type="PANTHER" id="PTHR10009">
    <property type="entry name" value="PROTEIN YELLOW-RELATED"/>
    <property type="match status" value="1"/>
</dbReference>
<reference evidence="4 5" key="1">
    <citation type="submission" date="2017-12" db="EMBL/GenBank/DDBJ databases">
        <title>Hemimetabolous genomes reveal molecular basis of termite eusociality.</title>
        <authorList>
            <person name="Harrison M.C."/>
            <person name="Jongepier E."/>
            <person name="Robertson H.M."/>
            <person name="Arning N."/>
            <person name="Bitard-Feildel T."/>
            <person name="Chao H."/>
            <person name="Childers C.P."/>
            <person name="Dinh H."/>
            <person name="Doddapaneni H."/>
            <person name="Dugan S."/>
            <person name="Gowin J."/>
            <person name="Greiner C."/>
            <person name="Han Y."/>
            <person name="Hu H."/>
            <person name="Hughes D.S.T."/>
            <person name="Huylmans A.-K."/>
            <person name="Kemena C."/>
            <person name="Kremer L.P.M."/>
            <person name="Lee S.L."/>
            <person name="Lopez-Ezquerra A."/>
            <person name="Mallet L."/>
            <person name="Monroy-Kuhn J.M."/>
            <person name="Moser A."/>
            <person name="Murali S.C."/>
            <person name="Muzny D.M."/>
            <person name="Otani S."/>
            <person name="Piulachs M.-D."/>
            <person name="Poelchau M."/>
            <person name="Qu J."/>
            <person name="Schaub F."/>
            <person name="Wada-Katsumata A."/>
            <person name="Worley K.C."/>
            <person name="Xie Q."/>
            <person name="Ylla G."/>
            <person name="Poulsen M."/>
            <person name="Gibbs R.A."/>
            <person name="Schal C."/>
            <person name="Richards S."/>
            <person name="Belles X."/>
            <person name="Korb J."/>
            <person name="Bornberg-Bauer E."/>
        </authorList>
    </citation>
    <scope>NUCLEOTIDE SEQUENCE [LARGE SCALE GENOMIC DNA]</scope>
    <source>
        <tissue evidence="4">Whole body</tissue>
    </source>
</reference>
<gene>
    <name evidence="4" type="ORF">B7P43_G04994</name>
</gene>
<accession>A0A2J7PLU3</accession>
<name>A0A2J7PLU3_9NEOP</name>
<organism evidence="4 5">
    <name type="scientific">Cryptotermes secundus</name>
    <dbReference type="NCBI Taxonomy" id="105785"/>
    <lineage>
        <taxon>Eukaryota</taxon>
        <taxon>Metazoa</taxon>
        <taxon>Ecdysozoa</taxon>
        <taxon>Arthropoda</taxon>
        <taxon>Hexapoda</taxon>
        <taxon>Insecta</taxon>
        <taxon>Pterygota</taxon>
        <taxon>Neoptera</taxon>
        <taxon>Polyneoptera</taxon>
        <taxon>Dictyoptera</taxon>
        <taxon>Blattodea</taxon>
        <taxon>Blattoidea</taxon>
        <taxon>Termitoidae</taxon>
        <taxon>Kalotermitidae</taxon>
        <taxon>Cryptotermitinae</taxon>
        <taxon>Cryptotermes</taxon>
    </lineage>
</organism>
<keyword evidence="5" id="KW-1185">Reference proteome</keyword>
<dbReference type="GO" id="GO:0005576">
    <property type="term" value="C:extracellular region"/>
    <property type="evidence" value="ECO:0007669"/>
    <property type="project" value="UniProtKB-SubCell"/>
</dbReference>
<dbReference type="AlphaFoldDB" id="A0A2J7PLU3"/>
<dbReference type="InterPro" id="IPR011042">
    <property type="entry name" value="6-blade_b-propeller_TolB-like"/>
</dbReference>
<evidence type="ECO:0008006" key="6">
    <source>
        <dbReference type="Google" id="ProtNLM"/>
    </source>
</evidence>
<keyword evidence="3" id="KW-0964">Secreted</keyword>
<proteinExistence type="inferred from homology"/>
<dbReference type="PRINTS" id="PR01366">
    <property type="entry name" value="ROYALJELLY"/>
</dbReference>
<dbReference type="EMBL" id="NEVH01024423">
    <property type="protein sequence ID" value="PNF17308.1"/>
    <property type="molecule type" value="Genomic_DNA"/>
</dbReference>
<comment type="caution">
    <text evidence="4">The sequence shown here is derived from an EMBL/GenBank/DDBJ whole genome shotgun (WGS) entry which is preliminary data.</text>
</comment>
<protein>
    <recommendedName>
        <fullName evidence="6">Bee-milk protein</fullName>
    </recommendedName>
</protein>
<dbReference type="PANTHER" id="PTHR10009:SF13">
    <property type="entry name" value="DOPAMINECHROME TAUTOMERASE"/>
    <property type="match status" value="1"/>
</dbReference>
<dbReference type="InParanoid" id="A0A2J7PLU3"/>
<dbReference type="STRING" id="105785.A0A2J7PLU3"/>
<evidence type="ECO:0000313" key="5">
    <source>
        <dbReference type="Proteomes" id="UP000235965"/>
    </source>
</evidence>
<dbReference type="InterPro" id="IPR017996">
    <property type="entry name" value="MRJP/yellow-related"/>
</dbReference>
<dbReference type="Gene3D" id="2.120.10.30">
    <property type="entry name" value="TolB, C-terminal domain"/>
    <property type="match status" value="1"/>
</dbReference>
<sequence>MDSGVTDAANMRRQACPPQLLVFDLNSDELILRYRLPDDQVKQDSLFSNIVVDVRDGRCLDAYAYVSDTWRYGLVVYSLQKDRSWRIVHNLFYPDPIACRYSLHGLTWRWTDGIFGLALSPIDPETGDRTLLYHPMSSFREFAVPVSYIRNQTLADRNPDAFQPLGEPRAIKSGHSSGEAMDRRGVLFFNLVTQDSVGCWNSQQPYGYKPELLGIVGHDNESLSFPNDLKVDHDLHQSVWILSNRLHRYLKGGLNFSDYNYHILTAKTDVAVQGTVCDPNYTIIRP</sequence>
<dbReference type="Pfam" id="PF03022">
    <property type="entry name" value="MRJP"/>
    <property type="match status" value="1"/>
</dbReference>
<dbReference type="OrthoDB" id="7776143at2759"/>
<dbReference type="Proteomes" id="UP000235965">
    <property type="component" value="Unassembled WGS sequence"/>
</dbReference>
<evidence type="ECO:0000256" key="1">
    <source>
        <dbReference type="ARBA" id="ARBA00004613"/>
    </source>
</evidence>
<evidence type="ECO:0000256" key="3">
    <source>
        <dbReference type="ARBA" id="ARBA00022525"/>
    </source>
</evidence>